<accession>L2FSG7</accession>
<evidence type="ECO:0000313" key="1">
    <source>
        <dbReference type="EMBL" id="ELA29006.1"/>
    </source>
</evidence>
<gene>
    <name evidence="1" type="ORF">CGGC5_10490</name>
</gene>
<dbReference type="Gene3D" id="3.30.710.10">
    <property type="entry name" value="Potassium Channel Kv1.1, Chain A"/>
    <property type="match status" value="1"/>
</dbReference>
<dbReference type="AlphaFoldDB" id="L2FSG7"/>
<reference evidence="1" key="1">
    <citation type="submission" date="2012-08" db="EMBL/GenBank/DDBJ databases">
        <title>Genome analysis of Colletotrichum orbiculare and Colletotrichum fructicola.</title>
        <authorList>
            <person name="Gan P.H.P."/>
            <person name="Ikeda K."/>
            <person name="Irieda H."/>
            <person name="Narusaka M."/>
            <person name="O'Connell R.J."/>
            <person name="Narusaka Y."/>
            <person name="Takano Y."/>
            <person name="Kubo Y."/>
            <person name="Shirasu K."/>
        </authorList>
    </citation>
    <scope>NUCLEOTIDE SEQUENCE</scope>
    <source>
        <strain evidence="1">Nara gc5</strain>
    </source>
</reference>
<dbReference type="EMBL" id="KB020884">
    <property type="protein sequence ID" value="ELA29006.1"/>
    <property type="molecule type" value="Genomic_DNA"/>
</dbReference>
<dbReference type="STRING" id="1213859.L2FSG7"/>
<name>L2FSG7_COLFN</name>
<sequence length="232" mass="25859">MASLSRPQKDLHESLEAQASRFSANVATSNTYAVHRAIICPRSEFFAAACRNAFRVCLFPLPYQIAKPHADTQEDAEGRISLPDDEPAIVDMMVQYFYRLDYRQSPEPEDDPSVTDQKQKSNGGAHSLLLHAKVYTLAEKYAIGGLKDLALSKFKTAAAQAWDTADFLNAATEAYTSTVDSDRGMRDAAIEAFAKHKDLLSRNDVKTAIEGLGSFAFDLLMYFHRKGRIWDV</sequence>
<proteinExistence type="predicted"/>
<protein>
    <submittedName>
        <fullName evidence="1">BTB/POZ domain-containing protein</fullName>
    </submittedName>
</protein>
<dbReference type="PANTHER" id="PTHR47843:SF5">
    <property type="entry name" value="BTB_POZ DOMAIN PROTEIN"/>
    <property type="match status" value="1"/>
</dbReference>
<dbReference type="CDD" id="cd18186">
    <property type="entry name" value="BTB_POZ_ZBTB_KLHL-like"/>
    <property type="match status" value="1"/>
</dbReference>
<dbReference type="PANTHER" id="PTHR47843">
    <property type="entry name" value="BTB DOMAIN-CONTAINING PROTEIN-RELATED"/>
    <property type="match status" value="1"/>
</dbReference>
<dbReference type="InterPro" id="IPR011333">
    <property type="entry name" value="SKP1/BTB/POZ_sf"/>
</dbReference>
<organism evidence="1">
    <name type="scientific">Colletotrichum fructicola (strain Nara gc5)</name>
    <name type="common">Anthracnose fungus</name>
    <name type="synonym">Colletotrichum gloeosporioides (strain Nara gc5)</name>
    <dbReference type="NCBI Taxonomy" id="1213859"/>
    <lineage>
        <taxon>Eukaryota</taxon>
        <taxon>Fungi</taxon>
        <taxon>Dikarya</taxon>
        <taxon>Ascomycota</taxon>
        <taxon>Pezizomycotina</taxon>
        <taxon>Sordariomycetes</taxon>
        <taxon>Hypocreomycetidae</taxon>
        <taxon>Glomerellales</taxon>
        <taxon>Glomerellaceae</taxon>
        <taxon>Colletotrichum</taxon>
        <taxon>Colletotrichum gloeosporioides species complex</taxon>
    </lineage>
</organism>
<dbReference type="HOGENOM" id="CLU_057752_5_2_1"/>